<sequence length="294" mass="33453">MAAPQRKDTSKIIRFPRKGEAQALIECEDNLSFMRKLKNESMNLIVTSPPYNIGKEYERRTSNEIYIEHQAATIAEAVRVMHPQGSICWQVGNGILDGEVFPLDILLYPIFKTHGLKLRNRIVWTFGHGLHCQKRLSGRHETILWFTKSDDYTFNLDPIRIPSKYPDKKHFKGPNKGKVSSNPLGKNPSDVWDIPNVKSNHVEKTDHPCQFPVGLVERLVLSLTNKGDSVLDPYMGVGSSAIAALKNGRHAYGCDLMSDYVDIARERIEALRSGELRVRPMNKPVYEPPFRDEE</sequence>
<dbReference type="RefSeq" id="WP_112862911.1">
    <property type="nucleotide sequence ID" value="NZ_UAQP01000014.1"/>
</dbReference>
<keyword evidence="6" id="KW-0238">DNA-binding</keyword>
<reference evidence="11 12" key="1">
    <citation type="submission" date="2018-06" db="EMBL/GenBank/DDBJ databases">
        <authorList>
            <consortium name="Pathogen Informatics"/>
            <person name="Doyle S."/>
        </authorList>
    </citation>
    <scope>NUCLEOTIDE SEQUENCE [LARGE SCALE GENOMIC DNA]</scope>
    <source>
        <strain evidence="11 12">NCTC11166</strain>
    </source>
</reference>
<dbReference type="PRINTS" id="PR00508">
    <property type="entry name" value="S21N4MTFRASE"/>
</dbReference>
<dbReference type="GO" id="GO:0009307">
    <property type="term" value="P:DNA restriction-modification system"/>
    <property type="evidence" value="ECO:0007669"/>
    <property type="project" value="UniProtKB-KW"/>
</dbReference>
<dbReference type="InterPro" id="IPR029063">
    <property type="entry name" value="SAM-dependent_MTases_sf"/>
</dbReference>
<dbReference type="EMBL" id="UAQP01000014">
    <property type="protein sequence ID" value="SPU54797.1"/>
    <property type="molecule type" value="Genomic_DNA"/>
</dbReference>
<comment type="catalytic activity">
    <reaction evidence="8">
        <text>a 2'-deoxycytidine in DNA + S-adenosyl-L-methionine = an N(4)-methyl-2'-deoxycytidine in DNA + S-adenosyl-L-homocysteine + H(+)</text>
        <dbReference type="Rhea" id="RHEA:16857"/>
        <dbReference type="Rhea" id="RHEA-COMP:11369"/>
        <dbReference type="Rhea" id="RHEA-COMP:13674"/>
        <dbReference type="ChEBI" id="CHEBI:15378"/>
        <dbReference type="ChEBI" id="CHEBI:57856"/>
        <dbReference type="ChEBI" id="CHEBI:59789"/>
        <dbReference type="ChEBI" id="CHEBI:85452"/>
        <dbReference type="ChEBI" id="CHEBI:137933"/>
        <dbReference type="EC" id="2.1.1.113"/>
    </reaction>
</comment>
<keyword evidence="2 11" id="KW-0489">Methyltransferase</keyword>
<protein>
    <recommendedName>
        <fullName evidence="9">Methyltransferase</fullName>
        <ecNumber evidence="9">2.1.1.-</ecNumber>
    </recommendedName>
</protein>
<evidence type="ECO:0000313" key="11">
    <source>
        <dbReference type="EMBL" id="SPU54797.1"/>
    </source>
</evidence>
<dbReference type="InterPro" id="IPR001091">
    <property type="entry name" value="RM_Methyltransferase"/>
</dbReference>
<evidence type="ECO:0000256" key="7">
    <source>
        <dbReference type="ARBA" id="ARBA00047942"/>
    </source>
</evidence>
<evidence type="ECO:0000256" key="8">
    <source>
        <dbReference type="ARBA" id="ARBA00049120"/>
    </source>
</evidence>
<evidence type="ECO:0000256" key="1">
    <source>
        <dbReference type="ARBA" id="ARBA00010203"/>
    </source>
</evidence>
<evidence type="ECO:0000256" key="9">
    <source>
        <dbReference type="RuleBase" id="RU362026"/>
    </source>
</evidence>
<evidence type="ECO:0000256" key="4">
    <source>
        <dbReference type="ARBA" id="ARBA00022691"/>
    </source>
</evidence>
<evidence type="ECO:0000313" key="12">
    <source>
        <dbReference type="Proteomes" id="UP000251186"/>
    </source>
</evidence>
<dbReference type="AlphaFoldDB" id="A0A2X1BDI2"/>
<evidence type="ECO:0000256" key="2">
    <source>
        <dbReference type="ARBA" id="ARBA00022603"/>
    </source>
</evidence>
<evidence type="ECO:0000259" key="10">
    <source>
        <dbReference type="Pfam" id="PF01555"/>
    </source>
</evidence>
<feature type="domain" description="DNA methylase N-4/N-6" evidence="10">
    <location>
        <begin position="43"/>
        <end position="265"/>
    </location>
</feature>
<dbReference type="InterPro" id="IPR002941">
    <property type="entry name" value="DNA_methylase_N4/N6"/>
</dbReference>
<keyword evidence="5" id="KW-0680">Restriction system</keyword>
<dbReference type="GO" id="GO:0003677">
    <property type="term" value="F:DNA binding"/>
    <property type="evidence" value="ECO:0007669"/>
    <property type="project" value="UniProtKB-KW"/>
</dbReference>
<comment type="catalytic activity">
    <reaction evidence="7">
        <text>a 2'-deoxyadenosine in DNA + S-adenosyl-L-methionine = an N(6)-methyl-2'-deoxyadenosine in DNA + S-adenosyl-L-homocysteine + H(+)</text>
        <dbReference type="Rhea" id="RHEA:15197"/>
        <dbReference type="Rhea" id="RHEA-COMP:12418"/>
        <dbReference type="Rhea" id="RHEA-COMP:12419"/>
        <dbReference type="ChEBI" id="CHEBI:15378"/>
        <dbReference type="ChEBI" id="CHEBI:57856"/>
        <dbReference type="ChEBI" id="CHEBI:59789"/>
        <dbReference type="ChEBI" id="CHEBI:90615"/>
        <dbReference type="ChEBI" id="CHEBI:90616"/>
        <dbReference type="EC" id="2.1.1.72"/>
    </reaction>
</comment>
<dbReference type="GO" id="GO:0008170">
    <property type="term" value="F:N-methyltransferase activity"/>
    <property type="evidence" value="ECO:0007669"/>
    <property type="project" value="InterPro"/>
</dbReference>
<dbReference type="GO" id="GO:0032259">
    <property type="term" value="P:methylation"/>
    <property type="evidence" value="ECO:0007669"/>
    <property type="project" value="UniProtKB-KW"/>
</dbReference>
<dbReference type="Gene3D" id="3.40.50.150">
    <property type="entry name" value="Vaccinia Virus protein VP39"/>
    <property type="match status" value="1"/>
</dbReference>
<organism evidence="11 12">
    <name type="scientific">Brevundimonas vesicularis</name>
    <name type="common">Pseudomonas vesicularis</name>
    <dbReference type="NCBI Taxonomy" id="41276"/>
    <lineage>
        <taxon>Bacteria</taxon>
        <taxon>Pseudomonadati</taxon>
        <taxon>Pseudomonadota</taxon>
        <taxon>Alphaproteobacteria</taxon>
        <taxon>Caulobacterales</taxon>
        <taxon>Caulobacteraceae</taxon>
        <taxon>Brevundimonas</taxon>
    </lineage>
</organism>
<dbReference type="SUPFAM" id="SSF53335">
    <property type="entry name" value="S-adenosyl-L-methionine-dependent methyltransferases"/>
    <property type="match status" value="1"/>
</dbReference>
<dbReference type="InterPro" id="IPR017985">
    <property type="entry name" value="MeTrfase_CN4_CS"/>
</dbReference>
<gene>
    <name evidence="11" type="primary">rsrIM_1</name>
    <name evidence="11" type="ORF">NCTC11166_02183</name>
</gene>
<evidence type="ECO:0000256" key="6">
    <source>
        <dbReference type="ARBA" id="ARBA00023125"/>
    </source>
</evidence>
<evidence type="ECO:0000256" key="5">
    <source>
        <dbReference type="ARBA" id="ARBA00022747"/>
    </source>
</evidence>
<accession>A0A2X1BDI2</accession>
<comment type="similarity">
    <text evidence="1">Belongs to the N(4)/N(6)-methyltransferase family. N(4) subfamily.</text>
</comment>
<evidence type="ECO:0000256" key="3">
    <source>
        <dbReference type="ARBA" id="ARBA00022679"/>
    </source>
</evidence>
<dbReference type="Pfam" id="PF01555">
    <property type="entry name" value="N6_N4_Mtase"/>
    <property type="match status" value="1"/>
</dbReference>
<dbReference type="Proteomes" id="UP000251186">
    <property type="component" value="Unassembled WGS sequence"/>
</dbReference>
<proteinExistence type="inferred from homology"/>
<keyword evidence="3 11" id="KW-0808">Transferase</keyword>
<dbReference type="EC" id="2.1.1.-" evidence="9"/>
<keyword evidence="4" id="KW-0949">S-adenosyl-L-methionine</keyword>
<name>A0A2X1BDI2_BREVE</name>
<dbReference type="GO" id="GO:0009007">
    <property type="term" value="F:site-specific DNA-methyltransferase (adenine-specific) activity"/>
    <property type="evidence" value="ECO:0007669"/>
    <property type="project" value="UniProtKB-EC"/>
</dbReference>
<dbReference type="GO" id="GO:0015667">
    <property type="term" value="F:site-specific DNA-methyltransferase (cytosine-N4-specific) activity"/>
    <property type="evidence" value="ECO:0007669"/>
    <property type="project" value="UniProtKB-EC"/>
</dbReference>
<dbReference type="PROSITE" id="PS00093">
    <property type="entry name" value="N4_MTASE"/>
    <property type="match status" value="1"/>
</dbReference>